<evidence type="ECO:0000313" key="2">
    <source>
        <dbReference type="EMBL" id="KAK4170654.1"/>
    </source>
</evidence>
<comment type="caution">
    <text evidence="2">The sequence shown here is derived from an EMBL/GenBank/DDBJ whole genome shotgun (WGS) entry which is preliminary data.</text>
</comment>
<feature type="region of interest" description="Disordered" evidence="1">
    <location>
        <begin position="1"/>
        <end position="159"/>
    </location>
</feature>
<reference evidence="2" key="2">
    <citation type="submission" date="2023-05" db="EMBL/GenBank/DDBJ databases">
        <authorList>
            <consortium name="Lawrence Berkeley National Laboratory"/>
            <person name="Steindorff A."/>
            <person name="Hensen N."/>
            <person name="Bonometti L."/>
            <person name="Westerberg I."/>
            <person name="Brannstrom I.O."/>
            <person name="Guillou S."/>
            <person name="Cros-Aarteil S."/>
            <person name="Calhoun S."/>
            <person name="Haridas S."/>
            <person name="Kuo A."/>
            <person name="Mondo S."/>
            <person name="Pangilinan J."/>
            <person name="Riley R."/>
            <person name="Labutti K."/>
            <person name="Andreopoulos B."/>
            <person name="Lipzen A."/>
            <person name="Chen C."/>
            <person name="Yanf M."/>
            <person name="Daum C."/>
            <person name="Ng V."/>
            <person name="Clum A."/>
            <person name="Ohm R."/>
            <person name="Martin F."/>
            <person name="Silar P."/>
            <person name="Natvig D."/>
            <person name="Lalanne C."/>
            <person name="Gautier V."/>
            <person name="Ament-Velasquez S.L."/>
            <person name="Kruys A."/>
            <person name="Hutchinson M.I."/>
            <person name="Powell A.J."/>
            <person name="Barry K."/>
            <person name="Miller A.N."/>
            <person name="Grigoriev I.V."/>
            <person name="Debuchy R."/>
            <person name="Gladieux P."/>
            <person name="Thoren M.H."/>
            <person name="Johannesson H."/>
        </authorList>
    </citation>
    <scope>NUCLEOTIDE SEQUENCE</scope>
    <source>
        <strain evidence="2">CBS 892.96</strain>
    </source>
</reference>
<dbReference type="Proteomes" id="UP001302321">
    <property type="component" value="Unassembled WGS sequence"/>
</dbReference>
<feature type="compositionally biased region" description="Low complexity" evidence="1">
    <location>
        <begin position="23"/>
        <end position="33"/>
    </location>
</feature>
<organism evidence="2 3">
    <name type="scientific">Triangularia setosa</name>
    <dbReference type="NCBI Taxonomy" id="2587417"/>
    <lineage>
        <taxon>Eukaryota</taxon>
        <taxon>Fungi</taxon>
        <taxon>Dikarya</taxon>
        <taxon>Ascomycota</taxon>
        <taxon>Pezizomycotina</taxon>
        <taxon>Sordariomycetes</taxon>
        <taxon>Sordariomycetidae</taxon>
        <taxon>Sordariales</taxon>
        <taxon>Podosporaceae</taxon>
        <taxon>Triangularia</taxon>
    </lineage>
</organism>
<evidence type="ECO:0000313" key="3">
    <source>
        <dbReference type="Proteomes" id="UP001302321"/>
    </source>
</evidence>
<accession>A0AAN6VVQ7</accession>
<feature type="compositionally biased region" description="Basic and acidic residues" evidence="1">
    <location>
        <begin position="148"/>
        <end position="159"/>
    </location>
</feature>
<reference evidence="2" key="1">
    <citation type="journal article" date="2023" name="Mol. Phylogenet. Evol.">
        <title>Genome-scale phylogeny and comparative genomics of the fungal order Sordariales.</title>
        <authorList>
            <person name="Hensen N."/>
            <person name="Bonometti L."/>
            <person name="Westerberg I."/>
            <person name="Brannstrom I.O."/>
            <person name="Guillou S."/>
            <person name="Cros-Aarteil S."/>
            <person name="Calhoun S."/>
            <person name="Haridas S."/>
            <person name="Kuo A."/>
            <person name="Mondo S."/>
            <person name="Pangilinan J."/>
            <person name="Riley R."/>
            <person name="LaButti K."/>
            <person name="Andreopoulos B."/>
            <person name="Lipzen A."/>
            <person name="Chen C."/>
            <person name="Yan M."/>
            <person name="Daum C."/>
            <person name="Ng V."/>
            <person name="Clum A."/>
            <person name="Steindorff A."/>
            <person name="Ohm R.A."/>
            <person name="Martin F."/>
            <person name="Silar P."/>
            <person name="Natvig D.O."/>
            <person name="Lalanne C."/>
            <person name="Gautier V."/>
            <person name="Ament-Velasquez S.L."/>
            <person name="Kruys A."/>
            <person name="Hutchinson M.I."/>
            <person name="Powell A.J."/>
            <person name="Barry K."/>
            <person name="Miller A.N."/>
            <person name="Grigoriev I.V."/>
            <person name="Debuchy R."/>
            <person name="Gladieux P."/>
            <person name="Hiltunen Thoren M."/>
            <person name="Johannesson H."/>
        </authorList>
    </citation>
    <scope>NUCLEOTIDE SEQUENCE</scope>
    <source>
        <strain evidence="2">CBS 892.96</strain>
    </source>
</reference>
<gene>
    <name evidence="2" type="ORF">QBC36DRAFT_305792</name>
</gene>
<keyword evidence="3" id="KW-1185">Reference proteome</keyword>
<feature type="compositionally biased region" description="Acidic residues" evidence="1">
    <location>
        <begin position="50"/>
        <end position="77"/>
    </location>
</feature>
<proteinExistence type="predicted"/>
<feature type="compositionally biased region" description="Acidic residues" evidence="1">
    <location>
        <begin position="100"/>
        <end position="121"/>
    </location>
</feature>
<dbReference type="AlphaFoldDB" id="A0AAN6VVQ7"/>
<name>A0AAN6VVQ7_9PEZI</name>
<feature type="compositionally biased region" description="Acidic residues" evidence="1">
    <location>
        <begin position="1"/>
        <end position="15"/>
    </location>
</feature>
<protein>
    <submittedName>
        <fullName evidence="2">Uncharacterized protein</fullName>
    </submittedName>
</protein>
<evidence type="ECO:0000256" key="1">
    <source>
        <dbReference type="SAM" id="MobiDB-lite"/>
    </source>
</evidence>
<sequence>MSSESESESEDEEEVVEAKNEDTTTPAATNTTDTTEDTTTDNKDTNDASEFTDDDIEHVEAESDSESDSENEKEVEEPTLTQEKLRKVSSGTTVVTPNVDDNDEFTVDEDSSEESDFDDGASDWTNPPAAMGTETNITALESEVGTPVEEKKEGVKTKA</sequence>
<dbReference type="EMBL" id="MU866863">
    <property type="protein sequence ID" value="KAK4170654.1"/>
    <property type="molecule type" value="Genomic_DNA"/>
</dbReference>